<reference evidence="1" key="1">
    <citation type="submission" date="2023-07" db="EMBL/GenBank/DDBJ databases">
        <authorList>
            <consortium name="AG Swart"/>
            <person name="Singh M."/>
            <person name="Singh A."/>
            <person name="Seah K."/>
            <person name="Emmerich C."/>
        </authorList>
    </citation>
    <scope>NUCLEOTIDE SEQUENCE</scope>
    <source>
        <strain evidence="1">DP1</strain>
    </source>
</reference>
<gene>
    <name evidence="1" type="ORF">ECRASSUSDP1_LOCUS25828</name>
</gene>
<dbReference type="Proteomes" id="UP001295684">
    <property type="component" value="Unassembled WGS sequence"/>
</dbReference>
<keyword evidence="2" id="KW-1185">Reference proteome</keyword>
<name>A0AAD1Y428_EUPCR</name>
<evidence type="ECO:0000313" key="2">
    <source>
        <dbReference type="Proteomes" id="UP001295684"/>
    </source>
</evidence>
<evidence type="ECO:0000313" key="1">
    <source>
        <dbReference type="EMBL" id="CAI2384303.1"/>
    </source>
</evidence>
<proteinExistence type="predicted"/>
<sequence>MKANQEIHNKVAWYFKWLKTQRNNKHIVEQKESPFRNVNLMDLKLPVKFNELKNMIAHNKHLRKSSNLSMTTAKYIRKAGSVSKKKITILLKRKTKNKIKHAHPKTKDHPKSLRSENIFSCSLDKPDHNSSLFTSGHRSKKSKKRYMSNTTKFWPEKNEPDLKLEKDPHNARANTSHYNVSTSIKNSITRRSFKNSNLKLNKIRISFLDLKGKDLSMPSKRYKHDENKMNKTCTIFGVRNYSLNTPNAQIYKLIESSDTRRTTMERYRPTPDQNITGIEGKSILTQSSVELSPGNQRLGIQRKPPKLQLSSTSYGRKKISSIEIEPKKAKFPELDEFLRMQYIYSQARQRVNEEKNNIPKEEIPTAKEVLPSHKKKISISIKTKLSGIHPVLLKNDNSVESSKFYNVEASTEIDKPISVISNHAGYEEKKMH</sequence>
<comment type="caution">
    <text evidence="1">The sequence shown here is derived from an EMBL/GenBank/DDBJ whole genome shotgun (WGS) entry which is preliminary data.</text>
</comment>
<dbReference type="AlphaFoldDB" id="A0AAD1Y428"/>
<organism evidence="1 2">
    <name type="scientific">Euplotes crassus</name>
    <dbReference type="NCBI Taxonomy" id="5936"/>
    <lineage>
        <taxon>Eukaryota</taxon>
        <taxon>Sar</taxon>
        <taxon>Alveolata</taxon>
        <taxon>Ciliophora</taxon>
        <taxon>Intramacronucleata</taxon>
        <taxon>Spirotrichea</taxon>
        <taxon>Hypotrichia</taxon>
        <taxon>Euplotida</taxon>
        <taxon>Euplotidae</taxon>
        <taxon>Moneuplotes</taxon>
    </lineage>
</organism>
<accession>A0AAD1Y428</accession>
<dbReference type="EMBL" id="CAMPGE010026626">
    <property type="protein sequence ID" value="CAI2384303.1"/>
    <property type="molecule type" value="Genomic_DNA"/>
</dbReference>
<protein>
    <submittedName>
        <fullName evidence="1">Uncharacterized protein</fullName>
    </submittedName>
</protein>